<name>A0A2J4R144_9ENTR</name>
<reference evidence="4 5" key="1">
    <citation type="submission" date="2017-11" db="EMBL/GenBank/DDBJ databases">
        <authorList>
            <person name="Han C.G."/>
        </authorList>
    </citation>
    <scope>NUCLEOTIDE SEQUENCE [LARGE SCALE GENOMIC DNA]</scope>
    <source>
        <strain evidence="4 5">A11</strain>
    </source>
</reference>
<dbReference type="InterPro" id="IPR007067">
    <property type="entry name" value="Tail_sheath"/>
</dbReference>
<dbReference type="Pfam" id="PF04984">
    <property type="entry name" value="Phage_sheath_1"/>
    <property type="match status" value="1"/>
</dbReference>
<evidence type="ECO:0000313" key="4">
    <source>
        <dbReference type="EMBL" id="PLL37032.1"/>
    </source>
</evidence>
<comment type="caution">
    <text evidence="4">The sequence shown here is derived from an EMBL/GenBank/DDBJ whole genome shotgun (WGS) entry which is preliminary data.</text>
</comment>
<dbReference type="InterPro" id="IPR035089">
    <property type="entry name" value="Phage_sheath_subtilisin"/>
</dbReference>
<accession>A0A2J4R144</accession>
<evidence type="ECO:0000259" key="2">
    <source>
        <dbReference type="Pfam" id="PF04984"/>
    </source>
</evidence>
<sequence length="472" mass="49295">MSSPNISFDNIPSSIRKPGQYFEFNTRLAVRTLPANAQKVLIVAPMLASGSLDPLVATSVFSGDEAAVYFGYGSVAHLMVVTAISTYAYLDLTVIGVSDASAGVAAAGTLTITGPASSQGVVSLWVGKTRVDVAVSAADTATAIAAAMKTAIDNQPELPVTAAVAAGVLTLTAKNKGAAGNDISLRAQTTASGTTTAIVAMASGATDPDIAPALANVVAAGHNIIISPFCTQATLTALRTHLDFVSGPMEQRGAVGVAGWPGTLAAGTTLASQINSGRITVGWHNGSVMLPAEIAAAYGARIASEEDPARPLNTLTLALDVTDLASRPGRTEQENALHNGLTPFEVGSGETVQIVRAITTYTRNASGVDDVSLLDLTTIRTLDYVRKACRERIALRFPREKLSTRTPPLVRSELYDVLLKLEELEIIEEVDANKDALIVERDSQDVNRLNARIPSDVVNGLHVFAGRIDLLL</sequence>
<feature type="domain" description="Tail sheath protein C-terminal" evidence="3">
    <location>
        <begin position="370"/>
        <end position="469"/>
    </location>
</feature>
<dbReference type="AlphaFoldDB" id="A0A2J4R144"/>
<evidence type="ECO:0000259" key="3">
    <source>
        <dbReference type="Pfam" id="PF17482"/>
    </source>
</evidence>
<dbReference type="Proteomes" id="UP000234505">
    <property type="component" value="Unassembled WGS sequence"/>
</dbReference>
<dbReference type="EMBL" id="PIDS01000630">
    <property type="protein sequence ID" value="PLL37032.1"/>
    <property type="molecule type" value="Genomic_DNA"/>
</dbReference>
<evidence type="ECO:0000313" key="5">
    <source>
        <dbReference type="Proteomes" id="UP000234505"/>
    </source>
</evidence>
<reference evidence="4 5" key="2">
    <citation type="submission" date="2018-01" db="EMBL/GenBank/DDBJ databases">
        <title>Genomic study of Klebsiella pneumoniae.</title>
        <authorList>
            <person name="Yang Y."/>
            <person name="Bicalho R."/>
        </authorList>
    </citation>
    <scope>NUCLEOTIDE SEQUENCE [LARGE SCALE GENOMIC DNA]</scope>
    <source>
        <strain evidence="4 5">A11</strain>
    </source>
</reference>
<proteinExistence type="inferred from homology"/>
<evidence type="ECO:0000256" key="1">
    <source>
        <dbReference type="ARBA" id="ARBA00008005"/>
    </source>
</evidence>
<dbReference type="PIRSF" id="PIRSF007349">
    <property type="entry name" value="Tsp_L"/>
    <property type="match status" value="1"/>
</dbReference>
<dbReference type="Pfam" id="PF17482">
    <property type="entry name" value="Phage_sheath_1C"/>
    <property type="match status" value="1"/>
</dbReference>
<gene>
    <name evidence="4" type="ORF">CWN50_17975</name>
</gene>
<feature type="domain" description="Tail sheath protein subtilisin-like" evidence="2">
    <location>
        <begin position="204"/>
        <end position="360"/>
    </location>
</feature>
<organism evidence="4 5">
    <name type="scientific">Klebsiella michiganensis</name>
    <dbReference type="NCBI Taxonomy" id="1134687"/>
    <lineage>
        <taxon>Bacteria</taxon>
        <taxon>Pseudomonadati</taxon>
        <taxon>Pseudomonadota</taxon>
        <taxon>Gammaproteobacteria</taxon>
        <taxon>Enterobacterales</taxon>
        <taxon>Enterobacteriaceae</taxon>
        <taxon>Klebsiella/Raoultella group</taxon>
        <taxon>Klebsiella</taxon>
    </lineage>
</organism>
<comment type="similarity">
    <text evidence="1">Belongs to the myoviridae tail sheath protein family.</text>
</comment>
<protein>
    <submittedName>
        <fullName evidence="4">Phage tail protein</fullName>
    </submittedName>
</protein>
<dbReference type="InterPro" id="IPR020287">
    <property type="entry name" value="Tail_sheath_C"/>
</dbReference>